<comment type="subcellular location">
    <subcellularLocation>
        <location evidence="1">Nucleus</location>
    </subcellularLocation>
</comment>
<dbReference type="Pfam" id="PF03810">
    <property type="entry name" value="IBN_N"/>
    <property type="match status" value="1"/>
</dbReference>
<evidence type="ECO:0000256" key="1">
    <source>
        <dbReference type="ARBA" id="ARBA00004123"/>
    </source>
</evidence>
<evidence type="ECO:0000313" key="7">
    <source>
        <dbReference type="Proteomes" id="UP000001798"/>
    </source>
</evidence>
<evidence type="ECO:0000256" key="2">
    <source>
        <dbReference type="ARBA" id="ARBA00022448"/>
    </source>
</evidence>
<dbReference type="InterPro" id="IPR056840">
    <property type="entry name" value="HEAT_IPO9_central"/>
</dbReference>
<evidence type="ECO:0000256" key="3">
    <source>
        <dbReference type="ARBA" id="ARBA00022927"/>
    </source>
</evidence>
<dbReference type="PANTHER" id="PTHR10997:SF9">
    <property type="entry name" value="IMPORTIN-9"/>
    <property type="match status" value="1"/>
</dbReference>
<proteinExistence type="predicted"/>
<dbReference type="KEGG" id="bfu:BCIN_12g06000"/>
<keyword evidence="3" id="KW-0653">Protein transport</keyword>
<evidence type="ECO:0000313" key="6">
    <source>
        <dbReference type="EMBL" id="ATZ56065.1"/>
    </source>
</evidence>
<name>A0A384JZQ9_BOTFB</name>
<dbReference type="PANTHER" id="PTHR10997">
    <property type="entry name" value="IMPORTIN-7, 8, 11"/>
    <property type="match status" value="1"/>
</dbReference>
<accession>A0A384JZQ9</accession>
<keyword evidence="4" id="KW-0539">Nucleus</keyword>
<dbReference type="GeneID" id="5431712"/>
<reference evidence="6 7" key="3">
    <citation type="journal article" date="2017" name="Mol. Plant Pathol.">
        <title>A gapless genome sequence of the fungus Botrytis cinerea.</title>
        <authorList>
            <person name="Van Kan J.A."/>
            <person name="Stassen J.H."/>
            <person name="Mosbach A."/>
            <person name="Van Der Lee T.A."/>
            <person name="Faino L."/>
            <person name="Farmer A.D."/>
            <person name="Papasotiriou D.G."/>
            <person name="Zhou S."/>
            <person name="Seidl M.F."/>
            <person name="Cottam E."/>
            <person name="Edel D."/>
            <person name="Hahn M."/>
            <person name="Schwartz D.C."/>
            <person name="Dietrich R.A."/>
            <person name="Widdison S."/>
            <person name="Scalliet G."/>
        </authorList>
    </citation>
    <scope>NUCLEOTIDE SEQUENCE [LARGE SCALE GENOMIC DNA]</scope>
    <source>
        <strain evidence="6 7">B05.10</strain>
    </source>
</reference>
<organism evidence="6 7">
    <name type="scientific">Botryotinia fuckeliana (strain B05.10)</name>
    <name type="common">Noble rot fungus</name>
    <name type="synonym">Botrytis cinerea</name>
    <dbReference type="NCBI Taxonomy" id="332648"/>
    <lineage>
        <taxon>Eukaryota</taxon>
        <taxon>Fungi</taxon>
        <taxon>Dikarya</taxon>
        <taxon>Ascomycota</taxon>
        <taxon>Pezizomycotina</taxon>
        <taxon>Leotiomycetes</taxon>
        <taxon>Helotiales</taxon>
        <taxon>Sclerotiniaceae</taxon>
        <taxon>Botrytis</taxon>
    </lineage>
</organism>
<dbReference type="Pfam" id="PF25018">
    <property type="entry name" value="HEAT_IPO9_c"/>
    <property type="match status" value="1"/>
</dbReference>
<evidence type="ECO:0000256" key="4">
    <source>
        <dbReference type="ARBA" id="ARBA00023242"/>
    </source>
</evidence>
<dbReference type="PROSITE" id="PS50166">
    <property type="entry name" value="IMPORTIN_B_NT"/>
    <property type="match status" value="1"/>
</dbReference>
<dbReference type="FunFam" id="1.25.10.10:FF:000373">
    <property type="entry name" value="Importin beta-5 subunit, putative"/>
    <property type="match status" value="1"/>
</dbReference>
<gene>
    <name evidence="6" type="primary">Bckap114</name>
    <name evidence="6" type="ORF">BCIN_12g06000</name>
</gene>
<feature type="domain" description="Importin N-terminal" evidence="5">
    <location>
        <begin position="27"/>
        <end position="104"/>
    </location>
</feature>
<dbReference type="Proteomes" id="UP000001798">
    <property type="component" value="Chromosome 12"/>
</dbReference>
<dbReference type="RefSeq" id="XP_024552361.1">
    <property type="nucleotide sequence ID" value="XM_024696550.1"/>
</dbReference>
<reference evidence="6 7" key="2">
    <citation type="journal article" date="2012" name="Eukaryot. Cell">
        <title>Genome update of Botrytis cinerea strains B05.10 and T4.</title>
        <authorList>
            <person name="Staats M."/>
            <person name="van Kan J.A."/>
        </authorList>
    </citation>
    <scope>NUCLEOTIDE SEQUENCE [LARGE SCALE GENOMIC DNA]</scope>
    <source>
        <strain evidence="6 7">B05.10</strain>
    </source>
</reference>
<dbReference type="SMART" id="SM00913">
    <property type="entry name" value="IBN_N"/>
    <property type="match status" value="1"/>
</dbReference>
<protein>
    <submittedName>
        <fullName evidence="6">Bckap114</fullName>
    </submittedName>
</protein>
<dbReference type="InterPro" id="IPR011989">
    <property type="entry name" value="ARM-like"/>
</dbReference>
<dbReference type="OrthoDB" id="431626at2759"/>
<dbReference type="SUPFAM" id="SSF48371">
    <property type="entry name" value="ARM repeat"/>
    <property type="match status" value="1"/>
</dbReference>
<dbReference type="EMBL" id="CP009816">
    <property type="protein sequence ID" value="ATZ56065.1"/>
    <property type="molecule type" value="Genomic_DNA"/>
</dbReference>
<keyword evidence="2" id="KW-0813">Transport</keyword>
<dbReference type="GO" id="GO:0005829">
    <property type="term" value="C:cytosol"/>
    <property type="evidence" value="ECO:0007669"/>
    <property type="project" value="TreeGrafter"/>
</dbReference>
<keyword evidence="7" id="KW-1185">Reference proteome</keyword>
<dbReference type="VEuPathDB" id="FungiDB:Bcin12g06000"/>
<dbReference type="Gene3D" id="1.25.10.10">
    <property type="entry name" value="Leucine-rich Repeat Variant"/>
    <property type="match status" value="1"/>
</dbReference>
<dbReference type="InterPro" id="IPR001494">
    <property type="entry name" value="Importin-beta_N"/>
</dbReference>
<evidence type="ECO:0000259" key="5">
    <source>
        <dbReference type="PROSITE" id="PS50166"/>
    </source>
</evidence>
<dbReference type="GO" id="GO:0006606">
    <property type="term" value="P:protein import into nucleus"/>
    <property type="evidence" value="ECO:0007669"/>
    <property type="project" value="TreeGrafter"/>
</dbReference>
<reference evidence="6 7" key="1">
    <citation type="journal article" date="2011" name="PLoS Genet.">
        <title>Genomic analysis of the necrotrophic fungal pathogens Sclerotinia sclerotiorum and Botrytis cinerea.</title>
        <authorList>
            <person name="Amselem J."/>
            <person name="Cuomo C.A."/>
            <person name="van Kan J.A."/>
            <person name="Viaud M."/>
            <person name="Benito E.P."/>
            <person name="Couloux A."/>
            <person name="Coutinho P.M."/>
            <person name="de Vries R.P."/>
            <person name="Dyer P.S."/>
            <person name="Fillinger S."/>
            <person name="Fournier E."/>
            <person name="Gout L."/>
            <person name="Hahn M."/>
            <person name="Kohn L."/>
            <person name="Lapalu N."/>
            <person name="Plummer K.M."/>
            <person name="Pradier J.M."/>
            <person name="Quevillon E."/>
            <person name="Sharon A."/>
            <person name="Simon A."/>
            <person name="ten Have A."/>
            <person name="Tudzynski B."/>
            <person name="Tudzynski P."/>
            <person name="Wincker P."/>
            <person name="Andrew M."/>
            <person name="Anthouard V."/>
            <person name="Beever R.E."/>
            <person name="Beffa R."/>
            <person name="Benoit I."/>
            <person name="Bouzid O."/>
            <person name="Brault B."/>
            <person name="Chen Z."/>
            <person name="Choquer M."/>
            <person name="Collemare J."/>
            <person name="Cotton P."/>
            <person name="Danchin E.G."/>
            <person name="Da Silva C."/>
            <person name="Gautier A."/>
            <person name="Giraud C."/>
            <person name="Giraud T."/>
            <person name="Gonzalez C."/>
            <person name="Grossetete S."/>
            <person name="Guldener U."/>
            <person name="Henrissat B."/>
            <person name="Howlett B.J."/>
            <person name="Kodira C."/>
            <person name="Kretschmer M."/>
            <person name="Lappartient A."/>
            <person name="Leroch M."/>
            <person name="Levis C."/>
            <person name="Mauceli E."/>
            <person name="Neuveglise C."/>
            <person name="Oeser B."/>
            <person name="Pearson M."/>
            <person name="Poulain J."/>
            <person name="Poussereau N."/>
            <person name="Quesneville H."/>
            <person name="Rascle C."/>
            <person name="Schumacher J."/>
            <person name="Segurens B."/>
            <person name="Sexton A."/>
            <person name="Silva E."/>
            <person name="Sirven C."/>
            <person name="Soanes D.M."/>
            <person name="Talbot N.J."/>
            <person name="Templeton M."/>
            <person name="Yandava C."/>
            <person name="Yarden O."/>
            <person name="Zeng Q."/>
            <person name="Rollins J.A."/>
            <person name="Lebrun M.H."/>
            <person name="Dickman M."/>
        </authorList>
    </citation>
    <scope>NUCLEOTIDE SEQUENCE [LARGE SCALE GENOMIC DNA]</scope>
    <source>
        <strain evidence="6 7">B05.10</strain>
    </source>
</reference>
<sequence length="1048" mass="114961">MASQHEAQLLQILADTQSSADGPRRQAEIYLKSAQAEPAFPSMLASIASHSTVPSELRQAALLNLKNFTSKNWTGHDDNGNPTIQIAEGTKAEIRARMLKIATDDVDSRKIKSAASMVVSKIANVDYPDQWPDLLPTILHIIQTGSDLQLHGSLKVLADVVEESLSEDQFFSVARDIVSTVYGVAINEARLGKLRALAVSVFRGTFDIMEMVKDEHGLEVKAFAEEVLKNWTPFLVAIMKQPLPPSPKESEEDGPVDQQWRGIIALKLQVVKTLMKIKSVFPTLLLPQSPVLFSATWAELTAAQPIFQEMYVDNDMPGRMEDADNLPYTLDFLVLEELDFLQSCLKAPPVQKELEAALQANSSVATTPWVVDVMKLAVNYAQILKEEEELWDIDVNLFLAEESSVTTQYTLRMSCGDLLIKLGEWLSHGALEGLLTYTSIIFQSGDAPWRMREAVLFLLTQLTNDFLDCDKEIRPEISSAFLPFIDYSINRGEPLLRARGYLVAGNLAQSIPQVSLELLDRTVRGVNTDAAEVVKVSCIKSIQGYILAHTVPADRQLPIIASISEFLHSKDLTELESADDLLVTLVESLRSAIQMDTRVTLADEGGALDLLFVLAKHGASNFQLTMLVTESFEEVVESFTGGPGYPALCTKVLPSLIGAFDVGSITDDDPLVELAADLLTILTENGSEPLPAGYVAAVLPKLNRLLMTTTEGGILRPGAEAIKYMLMHDHQQVFAWHDESNKSGLEVCLIIIDRLLGPEVEDNAASEVGGLAAELVEKAGQERLGPYLPQLLRAVATRLATAEAAPFIQSLILVFARLSLVGAHDVVEFLNQIEINGQSGLQVVLSKWLEHSVMFAGYDEIRQNVIALSKIFTLNDQRVVQTMVKGDLIVPTSNRIMTRSKAKLSKDGSYFTPPPQLTRQSDPDQYTIIPASLKIIKVLIEELMSASGLQNAATAAAAAEFADEDGDDDSWEDLPNVLDLGLSSTKADLMAFGEGRGGFGRNRDDETQAYLTEFFVKAGRENLGGFNEFYEALSDEEKVKLQELAQGA</sequence>
<dbReference type="GO" id="GO:0031267">
    <property type="term" value="F:small GTPase binding"/>
    <property type="evidence" value="ECO:0007669"/>
    <property type="project" value="InterPro"/>
</dbReference>
<dbReference type="AlphaFoldDB" id="A0A384JZQ9"/>
<dbReference type="GO" id="GO:0005635">
    <property type="term" value="C:nuclear envelope"/>
    <property type="evidence" value="ECO:0007669"/>
    <property type="project" value="TreeGrafter"/>
</dbReference>
<dbReference type="InterPro" id="IPR016024">
    <property type="entry name" value="ARM-type_fold"/>
</dbReference>